<sequence length="93" mass="10770">MSLWQVVLSKKAAKQTKALPKVVQENLYALIRQIEIYGPIRGDWPNYSKLSPGRHHCHIKKGRPTYVAVWEVRNRTIQLIEVTYAGTHEKAPY</sequence>
<gene>
    <name evidence="1" type="ORF">DSCO28_30310</name>
</gene>
<dbReference type="AlphaFoldDB" id="A0A5K7ZP29"/>
<evidence type="ECO:0000313" key="1">
    <source>
        <dbReference type="EMBL" id="BBO82465.1"/>
    </source>
</evidence>
<evidence type="ECO:0008006" key="3">
    <source>
        <dbReference type="Google" id="ProtNLM"/>
    </source>
</evidence>
<dbReference type="Proteomes" id="UP000425960">
    <property type="component" value="Chromosome"/>
</dbReference>
<name>A0A5K7ZP29_9BACT</name>
<reference evidence="1 2" key="1">
    <citation type="submission" date="2019-11" db="EMBL/GenBank/DDBJ databases">
        <title>Comparative genomics of hydrocarbon-degrading Desulfosarcina strains.</title>
        <authorList>
            <person name="Watanabe M."/>
            <person name="Kojima H."/>
            <person name="Fukui M."/>
        </authorList>
    </citation>
    <scope>NUCLEOTIDE SEQUENCE [LARGE SCALE GENOMIC DNA]</scope>
    <source>
        <strain evidence="1 2">28bB2T</strain>
    </source>
</reference>
<evidence type="ECO:0000313" key="2">
    <source>
        <dbReference type="Proteomes" id="UP000425960"/>
    </source>
</evidence>
<proteinExistence type="predicted"/>
<dbReference type="KEGG" id="dov:DSCO28_30310"/>
<protein>
    <recommendedName>
        <fullName evidence="3">Cytotoxic translational repressor of toxin-antitoxin stability system</fullName>
    </recommendedName>
</protein>
<dbReference type="SUPFAM" id="SSF143011">
    <property type="entry name" value="RelE-like"/>
    <property type="match status" value="1"/>
</dbReference>
<dbReference type="InterPro" id="IPR035093">
    <property type="entry name" value="RelE/ParE_toxin_dom_sf"/>
</dbReference>
<dbReference type="EMBL" id="AP021876">
    <property type="protein sequence ID" value="BBO82465.1"/>
    <property type="molecule type" value="Genomic_DNA"/>
</dbReference>
<organism evidence="1 2">
    <name type="scientific">Desulfosarcina ovata subsp. sediminis</name>
    <dbReference type="NCBI Taxonomy" id="885957"/>
    <lineage>
        <taxon>Bacteria</taxon>
        <taxon>Pseudomonadati</taxon>
        <taxon>Thermodesulfobacteriota</taxon>
        <taxon>Desulfobacteria</taxon>
        <taxon>Desulfobacterales</taxon>
        <taxon>Desulfosarcinaceae</taxon>
        <taxon>Desulfosarcina</taxon>
    </lineage>
</organism>
<accession>A0A5K7ZP29</accession>